<dbReference type="Proteomes" id="UP000235371">
    <property type="component" value="Unassembled WGS sequence"/>
</dbReference>
<proteinExistence type="predicted"/>
<evidence type="ECO:0000259" key="1">
    <source>
        <dbReference type="Pfam" id="PF20150"/>
    </source>
</evidence>
<evidence type="ECO:0000313" key="3">
    <source>
        <dbReference type="Proteomes" id="UP000235371"/>
    </source>
</evidence>
<keyword evidence="3" id="KW-1185">Reference proteome</keyword>
<dbReference type="GeneID" id="36587790"/>
<dbReference type="PANTHER" id="PTHR35910">
    <property type="entry name" value="2EXR DOMAIN-CONTAINING PROTEIN"/>
    <property type="match status" value="1"/>
</dbReference>
<sequence length="220" mass="25090">MSSEMALSPVFTIFMSLPSELRIKIWRCSFPGPRVVPVRFQRSSNQYTSNSAPPPLLYVCSESRSLFLSTYTKFILSPKYDSAVFINFNIDTIFFDNLECSPDGDLSLDLARSPHSGRILSCAIDSQVWEVLRVFKYDSLSEVMRMPNLKTIALVMLRDYDGGGLDRIQAEKYGRENTLIRMNSNTVESEIMHVQGYVDNLRADLKQRVGNVPNVQLWLL</sequence>
<name>A0A2J6TK51_9HELO</name>
<organism evidence="2 3">
    <name type="scientific">Hyaloscypha bicolor E</name>
    <dbReference type="NCBI Taxonomy" id="1095630"/>
    <lineage>
        <taxon>Eukaryota</taxon>
        <taxon>Fungi</taxon>
        <taxon>Dikarya</taxon>
        <taxon>Ascomycota</taxon>
        <taxon>Pezizomycotina</taxon>
        <taxon>Leotiomycetes</taxon>
        <taxon>Helotiales</taxon>
        <taxon>Hyaloscyphaceae</taxon>
        <taxon>Hyaloscypha</taxon>
        <taxon>Hyaloscypha bicolor</taxon>
    </lineage>
</organism>
<feature type="domain" description="2EXR" evidence="1">
    <location>
        <begin position="11"/>
        <end position="93"/>
    </location>
</feature>
<dbReference type="InterPro" id="IPR045518">
    <property type="entry name" value="2EXR"/>
</dbReference>
<dbReference type="OrthoDB" id="3513892at2759"/>
<evidence type="ECO:0000313" key="2">
    <source>
        <dbReference type="EMBL" id="PMD63403.1"/>
    </source>
</evidence>
<dbReference type="InParanoid" id="A0A2J6TK51"/>
<dbReference type="PANTHER" id="PTHR35910:SF6">
    <property type="entry name" value="2EXR DOMAIN-CONTAINING PROTEIN"/>
    <property type="match status" value="1"/>
</dbReference>
<dbReference type="EMBL" id="KZ613782">
    <property type="protein sequence ID" value="PMD63403.1"/>
    <property type="molecule type" value="Genomic_DNA"/>
</dbReference>
<gene>
    <name evidence="2" type="ORF">K444DRAFT_610255</name>
</gene>
<dbReference type="Pfam" id="PF20150">
    <property type="entry name" value="2EXR"/>
    <property type="match status" value="1"/>
</dbReference>
<reference evidence="2 3" key="1">
    <citation type="submission" date="2016-04" db="EMBL/GenBank/DDBJ databases">
        <title>A degradative enzymes factory behind the ericoid mycorrhizal symbiosis.</title>
        <authorList>
            <consortium name="DOE Joint Genome Institute"/>
            <person name="Martino E."/>
            <person name="Morin E."/>
            <person name="Grelet G."/>
            <person name="Kuo A."/>
            <person name="Kohler A."/>
            <person name="Daghino S."/>
            <person name="Barry K."/>
            <person name="Choi C."/>
            <person name="Cichocki N."/>
            <person name="Clum A."/>
            <person name="Copeland A."/>
            <person name="Hainaut M."/>
            <person name="Haridas S."/>
            <person name="Labutti K."/>
            <person name="Lindquist E."/>
            <person name="Lipzen A."/>
            <person name="Khouja H.-R."/>
            <person name="Murat C."/>
            <person name="Ohm R."/>
            <person name="Olson A."/>
            <person name="Spatafora J."/>
            <person name="Veneault-Fourrey C."/>
            <person name="Henrissat B."/>
            <person name="Grigoriev I."/>
            <person name="Martin F."/>
            <person name="Perotto S."/>
        </authorList>
    </citation>
    <scope>NUCLEOTIDE SEQUENCE [LARGE SCALE GENOMIC DNA]</scope>
    <source>
        <strain evidence="2 3">E</strain>
    </source>
</reference>
<dbReference type="RefSeq" id="XP_024740307.1">
    <property type="nucleotide sequence ID" value="XM_024879713.1"/>
</dbReference>
<accession>A0A2J6TK51</accession>
<dbReference type="AlphaFoldDB" id="A0A2J6TK51"/>
<protein>
    <recommendedName>
        <fullName evidence="1">2EXR domain-containing protein</fullName>
    </recommendedName>
</protein>